<proteinExistence type="predicted"/>
<dbReference type="PANTHER" id="PTHR31793:SF2">
    <property type="entry name" value="BLR1345 PROTEIN"/>
    <property type="match status" value="1"/>
</dbReference>
<dbReference type="PANTHER" id="PTHR31793">
    <property type="entry name" value="4-HYDROXYBENZOYL-COA THIOESTERASE FAMILY MEMBER"/>
    <property type="match status" value="1"/>
</dbReference>
<protein>
    <submittedName>
        <fullName evidence="1">Thioesterase family protein</fullName>
    </submittedName>
</protein>
<sequence length="164" mass="18610">MTGTWQPEPVKSSVMEVKPDWIDYNGHLNMAYYNVLFDTAVDEVFNRLGLGPDYVKTRKASYFTAEVHVCYVRELGVGMPVIATLQLIDFDGKRAHFYQELHHGEEGWLSATSEQMSLHVDMTARKVAPWPEDILANLTDLGNAHAGLPRPERAGRHIEIRKKS</sequence>
<comment type="caution">
    <text evidence="1">The sequence shown here is derived from an EMBL/GenBank/DDBJ whole genome shotgun (WGS) entry which is preliminary data.</text>
</comment>
<dbReference type="Proteomes" id="UP001431221">
    <property type="component" value="Unassembled WGS sequence"/>
</dbReference>
<dbReference type="EMBL" id="JALNMJ010000010">
    <property type="protein sequence ID" value="MCK7613523.1"/>
    <property type="molecule type" value="Genomic_DNA"/>
</dbReference>
<reference evidence="1" key="1">
    <citation type="submission" date="2022-04" db="EMBL/GenBank/DDBJ databases">
        <title>Roseibium sp. CAU 1639 isolated from mud.</title>
        <authorList>
            <person name="Kim W."/>
        </authorList>
    </citation>
    <scope>NUCLEOTIDE SEQUENCE</scope>
    <source>
        <strain evidence="1">CAU 1639</strain>
    </source>
</reference>
<evidence type="ECO:0000313" key="2">
    <source>
        <dbReference type="Proteomes" id="UP001431221"/>
    </source>
</evidence>
<dbReference type="Pfam" id="PF13279">
    <property type="entry name" value="4HBT_2"/>
    <property type="match status" value="1"/>
</dbReference>
<dbReference type="Gene3D" id="3.10.129.10">
    <property type="entry name" value="Hotdog Thioesterase"/>
    <property type="match status" value="1"/>
</dbReference>
<name>A0ABT0GVQ5_9HYPH</name>
<organism evidence="1 2">
    <name type="scientific">Roseibium sediminicola</name>
    <dbReference type="NCBI Taxonomy" id="2933272"/>
    <lineage>
        <taxon>Bacteria</taxon>
        <taxon>Pseudomonadati</taxon>
        <taxon>Pseudomonadota</taxon>
        <taxon>Alphaproteobacteria</taxon>
        <taxon>Hyphomicrobiales</taxon>
        <taxon>Stappiaceae</taxon>
        <taxon>Roseibium</taxon>
    </lineage>
</organism>
<dbReference type="CDD" id="cd00586">
    <property type="entry name" value="4HBT"/>
    <property type="match status" value="1"/>
</dbReference>
<gene>
    <name evidence="1" type="ORF">M0H32_15220</name>
</gene>
<dbReference type="InterPro" id="IPR029069">
    <property type="entry name" value="HotDog_dom_sf"/>
</dbReference>
<keyword evidence="2" id="KW-1185">Reference proteome</keyword>
<dbReference type="InterPro" id="IPR050563">
    <property type="entry name" value="4-hydroxybenzoyl-CoA_TE"/>
</dbReference>
<accession>A0ABT0GVQ5</accession>
<dbReference type="SUPFAM" id="SSF54637">
    <property type="entry name" value="Thioesterase/thiol ester dehydrase-isomerase"/>
    <property type="match status" value="1"/>
</dbReference>
<dbReference type="RefSeq" id="WP_248155483.1">
    <property type="nucleotide sequence ID" value="NZ_JALNMJ010000010.1"/>
</dbReference>
<evidence type="ECO:0000313" key="1">
    <source>
        <dbReference type="EMBL" id="MCK7613523.1"/>
    </source>
</evidence>